<keyword evidence="1" id="KW-1133">Transmembrane helix</keyword>
<keyword evidence="1" id="KW-0812">Transmembrane</keyword>
<gene>
    <name evidence="2" type="ORF">KFZ77_00190</name>
</gene>
<dbReference type="Proteomes" id="UP001156318">
    <property type="component" value="Chromosome"/>
</dbReference>
<reference evidence="2 3" key="1">
    <citation type="submission" date="2021-05" db="EMBL/GenBank/DDBJ databases">
        <title>Isolation, identification, and the growth promoting effects of Pantoea dispersa strain YSD J2 from the aboveground leaves of Cyperus esculentus L.Var. Sativus.</title>
        <authorList>
            <person name="Wang S."/>
            <person name="Tang X.M."/>
            <person name="Huang Y.N."/>
        </authorList>
    </citation>
    <scope>NUCLEOTIDE SEQUENCE [LARGE SCALE GENOMIC DNA]</scope>
    <source>
        <strain evidence="3">YSD YN2</strain>
    </source>
</reference>
<evidence type="ECO:0000313" key="2">
    <source>
        <dbReference type="EMBL" id="UYU31972.1"/>
    </source>
</evidence>
<protein>
    <submittedName>
        <fullName evidence="2">Uncharacterized protein</fullName>
    </submittedName>
</protein>
<dbReference type="EMBL" id="CP074352">
    <property type="protein sequence ID" value="UYU31972.1"/>
    <property type="molecule type" value="Genomic_DNA"/>
</dbReference>
<keyword evidence="3" id="KW-1185">Reference proteome</keyword>
<evidence type="ECO:0000313" key="3">
    <source>
        <dbReference type="Proteomes" id="UP001156318"/>
    </source>
</evidence>
<proteinExistence type="predicted"/>
<accession>A0ABY6JDT0</accession>
<sequence length="79" mass="8824">MKKNNSLAWAVLFILFSMLGMTFLSLFGYFLFAFLLWMVGGQLDFNIVEIITYTKIGVFGGGVVGFGVVLMKLLKIKGF</sequence>
<feature type="transmembrane region" description="Helical" evidence="1">
    <location>
        <begin position="50"/>
        <end position="74"/>
    </location>
</feature>
<feature type="transmembrane region" description="Helical" evidence="1">
    <location>
        <begin position="7"/>
        <end position="38"/>
    </location>
</feature>
<name>A0ABY6JDT0_9ENTR</name>
<evidence type="ECO:0000256" key="1">
    <source>
        <dbReference type="SAM" id="Phobius"/>
    </source>
</evidence>
<dbReference type="RefSeq" id="WP_264385125.1">
    <property type="nucleotide sequence ID" value="NZ_CP074352.1"/>
</dbReference>
<organism evidence="2 3">
    <name type="scientific">Siccibacter colletis</name>
    <dbReference type="NCBI Taxonomy" id="1505757"/>
    <lineage>
        <taxon>Bacteria</taxon>
        <taxon>Pseudomonadati</taxon>
        <taxon>Pseudomonadota</taxon>
        <taxon>Gammaproteobacteria</taxon>
        <taxon>Enterobacterales</taxon>
        <taxon>Enterobacteriaceae</taxon>
        <taxon>Siccibacter</taxon>
    </lineage>
</organism>
<keyword evidence="1" id="KW-0472">Membrane</keyword>